<name>A0ABY4L473_THEAE</name>
<proteinExistence type="predicted"/>
<dbReference type="Proteomes" id="UP000832041">
    <property type="component" value="Chromosome"/>
</dbReference>
<feature type="compositionally biased region" description="Basic residues" evidence="1">
    <location>
        <begin position="7"/>
        <end position="17"/>
    </location>
</feature>
<keyword evidence="3" id="KW-1185">Reference proteome</keyword>
<reference evidence="2 3" key="1">
    <citation type="submission" date="2020-04" db="EMBL/GenBank/DDBJ databases">
        <title>Thermobifida alba genome sequencing and assembly.</title>
        <authorList>
            <person name="Luzics S."/>
            <person name="Horvath B."/>
            <person name="Nagy I."/>
            <person name="Toth A."/>
            <person name="Nagy I."/>
            <person name="Kukolya J."/>
        </authorList>
    </citation>
    <scope>NUCLEOTIDE SEQUENCE [LARGE SCALE GENOMIC DNA]</scope>
    <source>
        <strain evidence="2 3">DSM 43795</strain>
    </source>
</reference>
<protein>
    <submittedName>
        <fullName evidence="2">Uncharacterized protein</fullName>
    </submittedName>
</protein>
<gene>
    <name evidence="2" type="ORF">FOF52_15875</name>
</gene>
<organism evidence="2 3">
    <name type="scientific">Thermobifida alba</name>
    <name type="common">Thermomonospora alba</name>
    <dbReference type="NCBI Taxonomy" id="53522"/>
    <lineage>
        <taxon>Bacteria</taxon>
        <taxon>Bacillati</taxon>
        <taxon>Actinomycetota</taxon>
        <taxon>Actinomycetes</taxon>
        <taxon>Streptosporangiales</taxon>
        <taxon>Nocardiopsidaceae</taxon>
        <taxon>Thermobifida</taxon>
    </lineage>
</organism>
<dbReference type="EMBL" id="CP051627">
    <property type="protein sequence ID" value="UPT22259.1"/>
    <property type="molecule type" value="Genomic_DNA"/>
</dbReference>
<feature type="region of interest" description="Disordered" evidence="1">
    <location>
        <begin position="1"/>
        <end position="21"/>
    </location>
</feature>
<sequence length="115" mass="13228">MPQPPHGRPRAGPRRPKLSLTYSPLPPRVPFLLTRHRYGTLITIRESLTYAEAVDACLRRMQPKLLDFVVDSLGLGDPRIPGSFHPSWDLDTKMDWDFIHRLEAAGRLLPWPHRS</sequence>
<evidence type="ECO:0000256" key="1">
    <source>
        <dbReference type="SAM" id="MobiDB-lite"/>
    </source>
</evidence>
<evidence type="ECO:0000313" key="3">
    <source>
        <dbReference type="Proteomes" id="UP000832041"/>
    </source>
</evidence>
<dbReference type="RefSeq" id="WP_248590740.1">
    <property type="nucleotide sequence ID" value="NZ_BAABEB010000005.1"/>
</dbReference>
<accession>A0ABY4L473</accession>
<evidence type="ECO:0000313" key="2">
    <source>
        <dbReference type="EMBL" id="UPT22259.1"/>
    </source>
</evidence>